<dbReference type="AlphaFoldDB" id="A0A418VEA4"/>
<evidence type="ECO:0000313" key="1">
    <source>
        <dbReference type="EMBL" id="RJF74440.1"/>
    </source>
</evidence>
<sequence length="135" mass="15433">MTHDPAPTFPLLVINPHAISPTHHLLRVLLDEEPTTLAEALRRIQRRFPGYTALGTPEKPTPSTYRAWTRLTEQHWARRVERGGQKGLVITGIGGDHWAMLFENEVRAVYLRKIRREYGEDAYQQALRLCPPEGG</sequence>
<comment type="caution">
    <text evidence="1">The sequence shown here is derived from an EMBL/GenBank/DDBJ whole genome shotgun (WGS) entry which is preliminary data.</text>
</comment>
<accession>A0A418VEA4</accession>
<protein>
    <submittedName>
        <fullName evidence="1">Uncharacterized protein</fullName>
    </submittedName>
</protein>
<dbReference type="Proteomes" id="UP000286287">
    <property type="component" value="Unassembled WGS sequence"/>
</dbReference>
<organism evidence="1 2">
    <name type="scientific">Deinococcus cavernae</name>
    <dbReference type="NCBI Taxonomy" id="2320857"/>
    <lineage>
        <taxon>Bacteria</taxon>
        <taxon>Thermotogati</taxon>
        <taxon>Deinococcota</taxon>
        <taxon>Deinococci</taxon>
        <taxon>Deinococcales</taxon>
        <taxon>Deinococcaceae</taxon>
        <taxon>Deinococcus</taxon>
    </lineage>
</organism>
<proteinExistence type="predicted"/>
<reference evidence="1 2" key="1">
    <citation type="submission" date="2018-09" db="EMBL/GenBank/DDBJ databases">
        <authorList>
            <person name="Zhu H."/>
        </authorList>
    </citation>
    <scope>NUCLEOTIDE SEQUENCE [LARGE SCALE GENOMIC DNA]</scope>
    <source>
        <strain evidence="1 2">K2S05-167</strain>
    </source>
</reference>
<gene>
    <name evidence="1" type="ORF">D3875_03955</name>
</gene>
<dbReference type="EMBL" id="QYUJ01000010">
    <property type="protein sequence ID" value="RJF74440.1"/>
    <property type="molecule type" value="Genomic_DNA"/>
</dbReference>
<name>A0A418VEA4_9DEIO</name>
<keyword evidence="2" id="KW-1185">Reference proteome</keyword>
<evidence type="ECO:0000313" key="2">
    <source>
        <dbReference type="Proteomes" id="UP000286287"/>
    </source>
</evidence>